<reference evidence="3" key="3">
    <citation type="submission" date="2006-01" db="EMBL/GenBank/DDBJ databases">
        <authorList>
            <person name="Buell R."/>
        </authorList>
    </citation>
    <scope>NUCLEOTIDE SEQUENCE</scope>
</reference>
<dbReference type="AlphaFoldDB" id="Q2R3U3"/>
<feature type="domain" description="DUF834" evidence="2">
    <location>
        <begin position="49"/>
        <end position="98"/>
    </location>
</feature>
<reference evidence="3" key="2">
    <citation type="submission" date="2005-04" db="EMBL/GenBank/DDBJ databases">
        <authorList>
            <person name="Buell C.R."/>
            <person name="Wing R.A."/>
            <person name="McCombie W.A."/>
            <person name="Ouyang S."/>
        </authorList>
    </citation>
    <scope>NUCLEOTIDE SEQUENCE</scope>
</reference>
<evidence type="ECO:0000313" key="3">
    <source>
        <dbReference type="EMBL" id="ABA93849.1"/>
    </source>
</evidence>
<feature type="region of interest" description="Disordered" evidence="1">
    <location>
        <begin position="89"/>
        <end position="114"/>
    </location>
</feature>
<dbReference type="EMBL" id="DP000010">
    <property type="protein sequence ID" value="ABA93849.1"/>
    <property type="molecule type" value="Genomic_DNA"/>
</dbReference>
<protein>
    <recommendedName>
        <fullName evidence="2">DUF834 domain-containing protein</fullName>
    </recommendedName>
</protein>
<name>Q2R3U3_ORYSJ</name>
<sequence>MANTRDRRRRLYSTVRMANGGNREHGEEEENATILTNTYAATNDEGDGRRRAPQGGEILVNNDSSVPAFFGEDEMVDVFLLAAANPMEAAATEGDDGRCSGASPEIKTRQRTSG</sequence>
<dbReference type="InterPro" id="IPR008552">
    <property type="entry name" value="DUF834"/>
</dbReference>
<accession>Q2R3U3</accession>
<evidence type="ECO:0000259" key="2">
    <source>
        <dbReference type="Pfam" id="PF05754"/>
    </source>
</evidence>
<dbReference type="Pfam" id="PF05754">
    <property type="entry name" value="DUF834"/>
    <property type="match status" value="1"/>
</dbReference>
<proteinExistence type="predicted"/>
<organism evidence="3">
    <name type="scientific">Oryza sativa subsp. japonica</name>
    <name type="common">Rice</name>
    <dbReference type="NCBI Taxonomy" id="39947"/>
    <lineage>
        <taxon>Eukaryota</taxon>
        <taxon>Viridiplantae</taxon>
        <taxon>Streptophyta</taxon>
        <taxon>Embryophyta</taxon>
        <taxon>Tracheophyta</taxon>
        <taxon>Spermatophyta</taxon>
        <taxon>Magnoliopsida</taxon>
        <taxon>Liliopsida</taxon>
        <taxon>Poales</taxon>
        <taxon>Poaceae</taxon>
        <taxon>BOP clade</taxon>
        <taxon>Oryzoideae</taxon>
        <taxon>Oryzeae</taxon>
        <taxon>Oryzinae</taxon>
        <taxon>Oryza</taxon>
        <taxon>Oryza sativa</taxon>
    </lineage>
</organism>
<gene>
    <name evidence="3" type="ordered locus">LOC_Os11g30750</name>
</gene>
<evidence type="ECO:0000256" key="1">
    <source>
        <dbReference type="SAM" id="MobiDB-lite"/>
    </source>
</evidence>
<reference evidence="3" key="1">
    <citation type="journal article" date="2005" name="BMC Biol.">
        <title>The sequence of rice chromosomes 11 and 12, rich in disease resistance genes and recent gene duplications.</title>
        <authorList>
            <consortium name="The rice chromosomes 11 and 12 sequencing consortia"/>
        </authorList>
    </citation>
    <scope>NUCLEOTIDE SEQUENCE [LARGE SCALE GENOMIC DNA]</scope>
</reference>